<dbReference type="EMBL" id="LAZR01015297">
    <property type="protein sequence ID" value="KKM13795.1"/>
    <property type="molecule type" value="Genomic_DNA"/>
</dbReference>
<gene>
    <name evidence="1" type="ORF">LCGC14_1712600</name>
</gene>
<accession>A0A0F9KEQ6</accession>
<sequence>MDNRFEEFLPVHTAGYEGKLNQIAKLLKENSTLAELKLKSTGDAPLHLAAEVNLIILLENIVSN</sequence>
<reference evidence="1" key="1">
    <citation type="journal article" date="2015" name="Nature">
        <title>Complex archaea that bridge the gap between prokaryotes and eukaryotes.</title>
        <authorList>
            <person name="Spang A."/>
            <person name="Saw J.H."/>
            <person name="Jorgensen S.L."/>
            <person name="Zaremba-Niedzwiedzka K."/>
            <person name="Martijn J."/>
            <person name="Lind A.E."/>
            <person name="van Eijk R."/>
            <person name="Schleper C."/>
            <person name="Guy L."/>
            <person name="Ettema T.J."/>
        </authorList>
    </citation>
    <scope>NUCLEOTIDE SEQUENCE</scope>
</reference>
<organism evidence="1">
    <name type="scientific">marine sediment metagenome</name>
    <dbReference type="NCBI Taxonomy" id="412755"/>
    <lineage>
        <taxon>unclassified sequences</taxon>
        <taxon>metagenomes</taxon>
        <taxon>ecological metagenomes</taxon>
    </lineage>
</organism>
<name>A0A0F9KEQ6_9ZZZZ</name>
<proteinExistence type="predicted"/>
<evidence type="ECO:0000313" key="1">
    <source>
        <dbReference type="EMBL" id="KKM13795.1"/>
    </source>
</evidence>
<comment type="caution">
    <text evidence="1">The sequence shown here is derived from an EMBL/GenBank/DDBJ whole genome shotgun (WGS) entry which is preliminary data.</text>
</comment>
<dbReference type="AlphaFoldDB" id="A0A0F9KEQ6"/>
<protein>
    <submittedName>
        <fullName evidence="1">Uncharacterized protein</fullName>
    </submittedName>
</protein>